<dbReference type="AlphaFoldDB" id="A0A4Q5J3C7"/>
<dbReference type="Gene3D" id="3.40.710.10">
    <property type="entry name" value="DD-peptidase/beta-lactamase superfamily"/>
    <property type="match status" value="1"/>
</dbReference>
<reference evidence="3 4" key="1">
    <citation type="submission" date="2019-01" db="EMBL/GenBank/DDBJ databases">
        <title>Nocardioides guangzhouensis sp. nov., an actinobacterium isolated from soil.</title>
        <authorList>
            <person name="Fu Y."/>
            <person name="Cai Y."/>
            <person name="Lin Z."/>
            <person name="Chen P."/>
        </authorList>
    </citation>
    <scope>NUCLEOTIDE SEQUENCE [LARGE SCALE GENOMIC DNA]</scope>
    <source>
        <strain evidence="3 4">NBRC 105384</strain>
    </source>
</reference>
<keyword evidence="4" id="KW-1185">Reference proteome</keyword>
<dbReference type="Pfam" id="PF00144">
    <property type="entry name" value="Beta-lactamase"/>
    <property type="match status" value="1"/>
</dbReference>
<dbReference type="InterPro" id="IPR001466">
    <property type="entry name" value="Beta-lactam-related"/>
</dbReference>
<accession>A0A4Q5J3C7</accession>
<name>A0A4Q5J3C7_9ACTN</name>
<feature type="domain" description="Beta-lactamase-related" evidence="1">
    <location>
        <begin position="16"/>
        <end position="329"/>
    </location>
</feature>
<sequence>METTTQRLHRIALDKQVKGRVPGLFAGVLRAGGFVWQEGIGSADVTVPQVRPTADDQFLVASNTKTFTAVLVMQLRDEGKLSLDDTLDQHLPEVAHGGVTVRQALAHVTGLQREPVGDVWETLVNPDREQLLAGFNDAERVHRPHQYFHYSNLVFSVLGELVARIDGRSWWESLRARILDPLEMRRTTVGPSGSAVTGYYVPPHTDVPVVEPVLDLKALAPCGGLASTADDMARWSSFVASPVEEVLAADTLAEMCEPQIVIDRERWAGAFGLGFMLIRSGRRTWVGHTGGMPGHITGLFTHRESGTGGLVLMNTTSAPDPAAFAIELADHVVEHDPVLPEPWRPGPPVPEDLAGLTGVWYSEGVPFVFSVKQGRLEARAQALPEHKPSSVFEKVDTDVYRTVAGREHGELLRVTRAADGTVTKMNWATYLVTREPFAFGQWL</sequence>
<feature type="domain" description="DUF7586" evidence="2">
    <location>
        <begin position="349"/>
        <end position="434"/>
    </location>
</feature>
<dbReference type="OrthoDB" id="3863176at2"/>
<dbReference type="SUPFAM" id="SSF56601">
    <property type="entry name" value="beta-lactamase/transpeptidase-like"/>
    <property type="match status" value="1"/>
</dbReference>
<evidence type="ECO:0000313" key="3">
    <source>
        <dbReference type="EMBL" id="RYU13160.1"/>
    </source>
</evidence>
<keyword evidence="3" id="KW-0378">Hydrolase</keyword>
<dbReference type="Proteomes" id="UP000291189">
    <property type="component" value="Unassembled WGS sequence"/>
</dbReference>
<dbReference type="PANTHER" id="PTHR46825:SF7">
    <property type="entry name" value="D-ALANYL-D-ALANINE CARBOXYPEPTIDASE"/>
    <property type="match status" value="1"/>
</dbReference>
<evidence type="ECO:0000313" key="4">
    <source>
        <dbReference type="Proteomes" id="UP000291189"/>
    </source>
</evidence>
<gene>
    <name evidence="3" type="ORF">ETU37_08820</name>
</gene>
<evidence type="ECO:0000259" key="2">
    <source>
        <dbReference type="Pfam" id="PF24491"/>
    </source>
</evidence>
<dbReference type="EMBL" id="SDPU01000020">
    <property type="protein sequence ID" value="RYU13160.1"/>
    <property type="molecule type" value="Genomic_DNA"/>
</dbReference>
<organism evidence="3 4">
    <name type="scientific">Nocardioides iriomotensis</name>
    <dbReference type="NCBI Taxonomy" id="715784"/>
    <lineage>
        <taxon>Bacteria</taxon>
        <taxon>Bacillati</taxon>
        <taxon>Actinomycetota</taxon>
        <taxon>Actinomycetes</taxon>
        <taxon>Propionibacteriales</taxon>
        <taxon>Nocardioidaceae</taxon>
        <taxon>Nocardioides</taxon>
    </lineage>
</organism>
<dbReference type="InterPro" id="IPR056008">
    <property type="entry name" value="DUF7586"/>
</dbReference>
<dbReference type="InterPro" id="IPR012338">
    <property type="entry name" value="Beta-lactam/transpept-like"/>
</dbReference>
<comment type="caution">
    <text evidence="3">The sequence shown here is derived from an EMBL/GenBank/DDBJ whole genome shotgun (WGS) entry which is preliminary data.</text>
</comment>
<dbReference type="Pfam" id="PF24491">
    <property type="entry name" value="DUF7586"/>
    <property type="match status" value="1"/>
</dbReference>
<evidence type="ECO:0000259" key="1">
    <source>
        <dbReference type="Pfam" id="PF00144"/>
    </source>
</evidence>
<protein>
    <submittedName>
        <fullName evidence="3">Class A beta-lactamase-related serine hydrolase</fullName>
    </submittedName>
</protein>
<dbReference type="GO" id="GO:0016787">
    <property type="term" value="F:hydrolase activity"/>
    <property type="evidence" value="ECO:0007669"/>
    <property type="project" value="UniProtKB-KW"/>
</dbReference>
<proteinExistence type="predicted"/>
<dbReference type="PANTHER" id="PTHR46825">
    <property type="entry name" value="D-ALANYL-D-ALANINE-CARBOXYPEPTIDASE/ENDOPEPTIDASE AMPH"/>
    <property type="match status" value="1"/>
</dbReference>
<dbReference type="InterPro" id="IPR050491">
    <property type="entry name" value="AmpC-like"/>
</dbReference>